<evidence type="ECO:0000313" key="2">
    <source>
        <dbReference type="EMBL" id="CQD06731.1"/>
    </source>
</evidence>
<reference evidence="2 3" key="1">
    <citation type="submission" date="2015-03" db="EMBL/GenBank/DDBJ databases">
        <authorList>
            <person name="Urmite Genomes"/>
        </authorList>
    </citation>
    <scope>NUCLEOTIDE SEQUENCE [LARGE SCALE GENOMIC DNA]</scope>
    <source>
        <strain evidence="2 3">CSUR P1491</strain>
    </source>
</reference>
<dbReference type="Gene3D" id="1.20.120.450">
    <property type="entry name" value="dinb family like domain"/>
    <property type="match status" value="1"/>
</dbReference>
<dbReference type="RefSeq" id="WP_090600467.1">
    <property type="nucleotide sequence ID" value="NZ_CTEE01000001.1"/>
</dbReference>
<dbReference type="GO" id="GO:0005886">
    <property type="term" value="C:plasma membrane"/>
    <property type="evidence" value="ECO:0007669"/>
    <property type="project" value="TreeGrafter"/>
</dbReference>
<protein>
    <recommendedName>
        <fullName evidence="1">Mycothiol-dependent maleylpyruvate isomerase metal-binding domain-containing protein</fullName>
    </recommendedName>
</protein>
<proteinExistence type="predicted"/>
<dbReference type="Proteomes" id="UP000199251">
    <property type="component" value="Unassembled WGS sequence"/>
</dbReference>
<dbReference type="NCBIfam" id="TIGR03083">
    <property type="entry name" value="maleylpyruvate isomerase family mycothiol-dependent enzyme"/>
    <property type="match status" value="1"/>
</dbReference>
<evidence type="ECO:0000313" key="3">
    <source>
        <dbReference type="Proteomes" id="UP000199251"/>
    </source>
</evidence>
<dbReference type="GO" id="GO:0046872">
    <property type="term" value="F:metal ion binding"/>
    <property type="evidence" value="ECO:0007669"/>
    <property type="project" value="InterPro"/>
</dbReference>
<dbReference type="OrthoDB" id="3671213at2"/>
<evidence type="ECO:0000259" key="1">
    <source>
        <dbReference type="Pfam" id="PF11716"/>
    </source>
</evidence>
<feature type="domain" description="Mycothiol-dependent maleylpyruvate isomerase metal-binding" evidence="1">
    <location>
        <begin position="20"/>
        <end position="132"/>
    </location>
</feature>
<accession>A0A0E4CLW3</accession>
<dbReference type="EMBL" id="CTEE01000001">
    <property type="protein sequence ID" value="CQD06731.1"/>
    <property type="molecule type" value="Genomic_DNA"/>
</dbReference>
<dbReference type="Pfam" id="PF11716">
    <property type="entry name" value="MDMPI_N"/>
    <property type="match status" value="1"/>
</dbReference>
<organism evidence="2 3">
    <name type="scientific">Mycobacterium lentiflavum</name>
    <dbReference type="NCBI Taxonomy" id="141349"/>
    <lineage>
        <taxon>Bacteria</taxon>
        <taxon>Bacillati</taxon>
        <taxon>Actinomycetota</taxon>
        <taxon>Actinomycetes</taxon>
        <taxon>Mycobacteriales</taxon>
        <taxon>Mycobacteriaceae</taxon>
        <taxon>Mycobacterium</taxon>
        <taxon>Mycobacterium simiae complex</taxon>
    </lineage>
</organism>
<dbReference type="PANTHER" id="PTHR40758:SF1">
    <property type="entry name" value="CONSERVED PROTEIN"/>
    <property type="match status" value="1"/>
</dbReference>
<name>A0A0E4CLW3_MYCLN</name>
<dbReference type="AlphaFoldDB" id="A0A0E4CLW3"/>
<gene>
    <name evidence="2" type="ORF">BN1232_01172</name>
</gene>
<dbReference type="InterPro" id="IPR034660">
    <property type="entry name" value="DinB/YfiT-like"/>
</dbReference>
<dbReference type="InterPro" id="IPR017517">
    <property type="entry name" value="Maleyloyr_isom"/>
</dbReference>
<dbReference type="SUPFAM" id="SSF109854">
    <property type="entry name" value="DinB/YfiT-like putative metalloenzymes"/>
    <property type="match status" value="1"/>
</dbReference>
<dbReference type="STRING" id="141349.BN1232_01172"/>
<dbReference type="InterPro" id="IPR024344">
    <property type="entry name" value="MDMPI_metal-binding"/>
</dbReference>
<dbReference type="PANTHER" id="PTHR40758">
    <property type="entry name" value="CONSERVED PROTEIN"/>
    <property type="match status" value="1"/>
</dbReference>
<sequence length="243" mass="25867">MNAVPADDYLELIELESSRLIEIAATASGDVGVPTCPEWTLRDLVGHVGGAHRWVSTCVTGGLKAQQRILPLPPDGVSQLLDWFGESVDRLRSALSSVPSDESVWTPLTGAQASTWWRRKAALEAAIHRWDADNATHAQPEPLAAALALDGIAEFTEEFLPLLVQAAPAAPVPSIRLCPNDIDVCVDVPLMTPPDGAVAGLSGTQLSGSASDLLLWIWNRVGGDNVVVLGDAAILQWWTCLAI</sequence>